<organism evidence="1 2">
    <name type="scientific">Paramecium bursaria Chlorella virus MT325</name>
    <name type="common">PBCV-MT325</name>
    <dbReference type="NCBI Taxonomy" id="346932"/>
    <lineage>
        <taxon>Viruses</taxon>
        <taxon>Varidnaviria</taxon>
        <taxon>Bamfordvirae</taxon>
        <taxon>Nucleocytoviricota</taxon>
        <taxon>Megaviricetes</taxon>
        <taxon>Algavirales</taxon>
        <taxon>Phycodnaviridae</taxon>
        <taxon>Chlorovirus</taxon>
        <taxon>Chlorovirus conductrix</taxon>
        <taxon>Paramecium bursaria Chlorella virus A1</taxon>
    </lineage>
</organism>
<dbReference type="EMBL" id="DQ491001">
    <property type="protein sequence ID" value="ABT13981.1"/>
    <property type="molecule type" value="Genomic_DNA"/>
</dbReference>
<protein>
    <submittedName>
        <fullName evidence="1">Uncharacterized protein M427R</fullName>
    </submittedName>
</protein>
<evidence type="ECO:0000313" key="1">
    <source>
        <dbReference type="EMBL" id="ABT13981.1"/>
    </source>
</evidence>
<reference evidence="1 2" key="1">
    <citation type="journal article" date="2007" name="Virology">
        <title>Sequence and annotation of the 314-kb MT325 and the 321-kb FR483 viruses that infect Chlorella Pbi.</title>
        <authorList>
            <person name="Fitzgerald L.A."/>
            <person name="Graves M.V."/>
            <person name="Li X."/>
            <person name="Feldblyum T."/>
            <person name="Hartigan J."/>
            <person name="Van Etten J.L."/>
        </authorList>
    </citation>
    <scope>NUCLEOTIDE SEQUENCE [LARGE SCALE GENOMIC DNA]</scope>
    <source>
        <strain evidence="1 2">MT325</strain>
    </source>
</reference>
<name>A7IUF7_PBCVM</name>
<dbReference type="Pfam" id="PF19114">
    <property type="entry name" value="EsV_1_7_cys"/>
    <property type="match status" value="5"/>
</dbReference>
<evidence type="ECO:0000313" key="2">
    <source>
        <dbReference type="Proteomes" id="UP000246715"/>
    </source>
</evidence>
<dbReference type="SMART" id="SM01425">
    <property type="entry name" value="EsV_1_7"/>
    <property type="match status" value="5"/>
</dbReference>
<proteinExistence type="predicted"/>
<dbReference type="Proteomes" id="UP000246715">
    <property type="component" value="Segment"/>
</dbReference>
<accession>A7IUF7</accession>
<gene>
    <name evidence="1" type="primary">M427R</name>
    <name evidence="1" type="ORF">MT325_M427R</name>
</gene>
<dbReference type="InterPro" id="IPR043822">
    <property type="entry name" value="EsV_1_7_cys"/>
</dbReference>
<organismHost>
    <name type="scientific">Paramecium bursaria</name>
    <dbReference type="NCBI Taxonomy" id="74790"/>
</organismHost>
<sequence>MSTCSHQGCKKYSVYGHKEGQPTKCKTHAENNMEDVKHKRCEHPKCTTRSSYGILGGQPTRCKKHADDNMENIVSKRCEHPKCKKIPSYGMPGDRPTRCQAHADDGMENVVSKRCNHPGCKKQPAYGMPGDRPTKCQAHADDGMENIVSKRCEHSKCKKIPSYGMPGDRPTRCQAHADDGMENVVSKRCPGYGGIVCPTSYFMSVGKDYCLACDPNEKRKAIKKKDEYAFFKFLKKHNVEVTQEQYPIIFRCVETSRSHANVDGLIVTPTIVILLEVDENGHKSYDKECDKARTQLVSSEVLLAYPGHELAWVRVNPTASDNKIRKTRFFEAVESIRELLKSPRTTTIMIGF</sequence>
<dbReference type="Gene3D" id="6.10.140.110">
    <property type="match status" value="2"/>
</dbReference>